<dbReference type="PROSITE" id="PS51462">
    <property type="entry name" value="NUDIX"/>
    <property type="match status" value="1"/>
</dbReference>
<dbReference type="CDD" id="cd03674">
    <property type="entry name" value="NUDIX_Hydrolase"/>
    <property type="match status" value="1"/>
</dbReference>
<name>A0ABX0Y2A9_9ACTN</name>
<dbReference type="InterPro" id="IPR051325">
    <property type="entry name" value="Nudix_hydrolase_domain"/>
</dbReference>
<reference evidence="3 4" key="1">
    <citation type="submission" date="2020-03" db="EMBL/GenBank/DDBJ databases">
        <title>WGS of the type strain of Planosporangium spp.</title>
        <authorList>
            <person name="Thawai C."/>
        </authorList>
    </citation>
    <scope>NUCLEOTIDE SEQUENCE [LARGE SCALE GENOMIC DNA]</scope>
    <source>
        <strain evidence="3 4">TBRC 5610</strain>
    </source>
</reference>
<keyword evidence="1" id="KW-0378">Hydrolase</keyword>
<dbReference type="Proteomes" id="UP000722989">
    <property type="component" value="Unassembled WGS sequence"/>
</dbReference>
<proteinExistence type="predicted"/>
<evidence type="ECO:0000313" key="4">
    <source>
        <dbReference type="Proteomes" id="UP000722989"/>
    </source>
</evidence>
<feature type="domain" description="Nudix hydrolase" evidence="2">
    <location>
        <begin position="43"/>
        <end position="178"/>
    </location>
</feature>
<comment type="caution">
    <text evidence="3">The sequence shown here is derived from an EMBL/GenBank/DDBJ whole genome shotgun (WGS) entry which is preliminary data.</text>
</comment>
<evidence type="ECO:0000256" key="1">
    <source>
        <dbReference type="ARBA" id="ARBA00022801"/>
    </source>
</evidence>
<gene>
    <name evidence="3" type="ORF">HC031_22640</name>
</gene>
<evidence type="ECO:0000313" key="3">
    <source>
        <dbReference type="EMBL" id="NJC72494.1"/>
    </source>
</evidence>
<protein>
    <submittedName>
        <fullName evidence="3">NUDIX domain-containing protein</fullName>
    </submittedName>
</protein>
<dbReference type="RefSeq" id="WP_167927406.1">
    <property type="nucleotide sequence ID" value="NZ_JAATVY010000019.1"/>
</dbReference>
<dbReference type="InterPro" id="IPR000086">
    <property type="entry name" value="NUDIX_hydrolase_dom"/>
</dbReference>
<dbReference type="PANTHER" id="PTHR21340:SF0">
    <property type="entry name" value="BIS(5'-NUCLEOSYL)-TETRAPHOSPHATASE [ASYMMETRICAL]"/>
    <property type="match status" value="1"/>
</dbReference>
<dbReference type="EMBL" id="JAATVY010000019">
    <property type="protein sequence ID" value="NJC72494.1"/>
    <property type="molecule type" value="Genomic_DNA"/>
</dbReference>
<organism evidence="3 4">
    <name type="scientific">Planosporangium thailandense</name>
    <dbReference type="NCBI Taxonomy" id="765197"/>
    <lineage>
        <taxon>Bacteria</taxon>
        <taxon>Bacillati</taxon>
        <taxon>Actinomycetota</taxon>
        <taxon>Actinomycetes</taxon>
        <taxon>Micromonosporales</taxon>
        <taxon>Micromonosporaceae</taxon>
        <taxon>Planosporangium</taxon>
    </lineage>
</organism>
<dbReference type="SUPFAM" id="SSF55811">
    <property type="entry name" value="Nudix"/>
    <property type="match status" value="1"/>
</dbReference>
<sequence length="189" mass="20553">MRTADPLVEALDRYQPDGEVEAVDLARVRDLAGTGDPWSRSTALHVTASALIVHPPTARVLLRWHARQQAWLQVGGHADPGELDPVAIALREGREETGLDDLVPWPDARVVHVVVVPVAPSAQEPAHEHVDVRFVLATGTPERVRPENPTAELRWLSVAEAHSLTGEANLRETLSRVGRLLSTAGKPTT</sequence>
<dbReference type="Gene3D" id="3.90.79.10">
    <property type="entry name" value="Nucleoside Triphosphate Pyrophosphohydrolase"/>
    <property type="match status" value="1"/>
</dbReference>
<keyword evidence="4" id="KW-1185">Reference proteome</keyword>
<evidence type="ECO:0000259" key="2">
    <source>
        <dbReference type="PROSITE" id="PS51462"/>
    </source>
</evidence>
<dbReference type="PANTHER" id="PTHR21340">
    <property type="entry name" value="DIADENOSINE 5,5-P1,P4-TETRAPHOSPHATE PYROPHOSPHOHYDROLASE MUTT"/>
    <property type="match status" value="1"/>
</dbReference>
<accession>A0ABX0Y2A9</accession>
<dbReference type="InterPro" id="IPR015797">
    <property type="entry name" value="NUDIX_hydrolase-like_dom_sf"/>
</dbReference>
<dbReference type="Pfam" id="PF00293">
    <property type="entry name" value="NUDIX"/>
    <property type="match status" value="1"/>
</dbReference>